<evidence type="ECO:0000313" key="4">
    <source>
        <dbReference type="Proteomes" id="UP000184363"/>
    </source>
</evidence>
<protein>
    <submittedName>
        <fullName evidence="3">NADPH:quinone reductase</fullName>
    </submittedName>
</protein>
<dbReference type="InterPro" id="IPR013149">
    <property type="entry name" value="ADH-like_C"/>
</dbReference>
<dbReference type="RefSeq" id="WP_073454735.1">
    <property type="nucleotide sequence ID" value="NZ_CALGVN010000007.1"/>
</dbReference>
<keyword evidence="1" id="KW-0521">NADP</keyword>
<evidence type="ECO:0000313" key="3">
    <source>
        <dbReference type="EMBL" id="SHJ90300.1"/>
    </source>
</evidence>
<accession>A0A1M6N3N1</accession>
<dbReference type="Pfam" id="PF08240">
    <property type="entry name" value="ADH_N"/>
    <property type="match status" value="1"/>
</dbReference>
<dbReference type="InterPro" id="IPR020843">
    <property type="entry name" value="ER"/>
</dbReference>
<dbReference type="GO" id="GO:0016491">
    <property type="term" value="F:oxidoreductase activity"/>
    <property type="evidence" value="ECO:0007669"/>
    <property type="project" value="InterPro"/>
</dbReference>
<dbReference type="SMART" id="SM00829">
    <property type="entry name" value="PKS_ER"/>
    <property type="match status" value="1"/>
</dbReference>
<gene>
    <name evidence="3" type="ORF">SAMN05443637_1013</name>
</gene>
<dbReference type="InterPro" id="IPR011032">
    <property type="entry name" value="GroES-like_sf"/>
</dbReference>
<keyword evidence="4" id="KW-1185">Reference proteome</keyword>
<dbReference type="PANTHER" id="PTHR44154">
    <property type="entry name" value="QUINONE OXIDOREDUCTASE"/>
    <property type="match status" value="1"/>
</dbReference>
<sequence>MKAVTVDDGGLTVTEVPIPRPGPREALVQVRASAINGADHYLRVGRYPDTSSGGGPLIPGLEVAGVVAEVGPGTELEPGTRVMGLTPWGGHAEYVAVDERLLLPVPEQWRWTEAGAFCEAFTAAHDALVTQGGAREGSRVLITGANGGVGTAALQIARTTGCAVSALVRDPAVAEHVRRLGADEVHLHPDDLSPDRFDVVLELVTGANITKQIAALRTGGRIVVLGCAAHPRADFNLLKLMAKRASIGGSTLRSRPVEEKAQALALAYRAVEHAARDGSVTIPVDAIFELADAPQAYERFEMKGKTGRVVLVTSSA</sequence>
<dbReference type="InterPro" id="IPR036291">
    <property type="entry name" value="NAD(P)-bd_dom_sf"/>
</dbReference>
<proteinExistence type="predicted"/>
<evidence type="ECO:0000256" key="1">
    <source>
        <dbReference type="ARBA" id="ARBA00022857"/>
    </source>
</evidence>
<dbReference type="Gene3D" id="3.90.180.10">
    <property type="entry name" value="Medium-chain alcohol dehydrogenases, catalytic domain"/>
    <property type="match status" value="1"/>
</dbReference>
<feature type="domain" description="Enoyl reductase (ER)" evidence="2">
    <location>
        <begin position="9"/>
        <end position="311"/>
    </location>
</feature>
<evidence type="ECO:0000259" key="2">
    <source>
        <dbReference type="SMART" id="SM00829"/>
    </source>
</evidence>
<name>A0A1M6N3N1_PSETH</name>
<dbReference type="PANTHER" id="PTHR44154:SF1">
    <property type="entry name" value="QUINONE OXIDOREDUCTASE"/>
    <property type="match status" value="1"/>
</dbReference>
<dbReference type="STRING" id="1848.SAMN05443637_1013"/>
<dbReference type="SUPFAM" id="SSF51735">
    <property type="entry name" value="NAD(P)-binding Rossmann-fold domains"/>
    <property type="match status" value="1"/>
</dbReference>
<reference evidence="3 4" key="1">
    <citation type="submission" date="2016-11" db="EMBL/GenBank/DDBJ databases">
        <authorList>
            <person name="Jaros S."/>
            <person name="Januszkiewicz K."/>
            <person name="Wedrychowicz H."/>
        </authorList>
    </citation>
    <scope>NUCLEOTIDE SEQUENCE [LARGE SCALE GENOMIC DNA]</scope>
    <source>
        <strain evidence="3 4">DSM 43832</strain>
    </source>
</reference>
<dbReference type="EMBL" id="FRAP01000001">
    <property type="protein sequence ID" value="SHJ90300.1"/>
    <property type="molecule type" value="Genomic_DNA"/>
</dbReference>
<dbReference type="AlphaFoldDB" id="A0A1M6N3N1"/>
<dbReference type="Pfam" id="PF00107">
    <property type="entry name" value="ADH_zinc_N"/>
    <property type="match status" value="1"/>
</dbReference>
<dbReference type="Gene3D" id="3.40.50.720">
    <property type="entry name" value="NAD(P)-binding Rossmann-like Domain"/>
    <property type="match status" value="1"/>
</dbReference>
<dbReference type="SUPFAM" id="SSF50129">
    <property type="entry name" value="GroES-like"/>
    <property type="match status" value="1"/>
</dbReference>
<dbReference type="InterPro" id="IPR051603">
    <property type="entry name" value="Zinc-ADH_QOR/CCCR"/>
</dbReference>
<dbReference type="OrthoDB" id="3175656at2"/>
<organism evidence="3 4">
    <name type="scientific">Pseudonocardia thermophila</name>
    <dbReference type="NCBI Taxonomy" id="1848"/>
    <lineage>
        <taxon>Bacteria</taxon>
        <taxon>Bacillati</taxon>
        <taxon>Actinomycetota</taxon>
        <taxon>Actinomycetes</taxon>
        <taxon>Pseudonocardiales</taxon>
        <taxon>Pseudonocardiaceae</taxon>
        <taxon>Pseudonocardia</taxon>
    </lineage>
</organism>
<dbReference type="Proteomes" id="UP000184363">
    <property type="component" value="Unassembled WGS sequence"/>
</dbReference>
<dbReference type="InterPro" id="IPR013154">
    <property type="entry name" value="ADH-like_N"/>
</dbReference>